<keyword evidence="6" id="KW-0496">Mitochondrion</keyword>
<keyword evidence="7" id="KW-1015">Disulfide bond</keyword>
<name>A0A5N5STQ7_9CRUS</name>
<gene>
    <name evidence="9" type="primary">CHCHD4</name>
    <name evidence="9" type="ORF">Anas_08730</name>
</gene>
<dbReference type="GO" id="GO:0005758">
    <property type="term" value="C:mitochondrial intermembrane space"/>
    <property type="evidence" value="ECO:0007669"/>
    <property type="project" value="TreeGrafter"/>
</dbReference>
<dbReference type="PANTHER" id="PTHR21622:SF0">
    <property type="entry name" value="COILED-COIL-HELIX-COILED-COIL-HELIX DOMAIN CONTAINING 4"/>
    <property type="match status" value="1"/>
</dbReference>
<dbReference type="GO" id="GO:0045041">
    <property type="term" value="P:protein import into mitochondrial intermembrane space"/>
    <property type="evidence" value="ECO:0007669"/>
    <property type="project" value="InterPro"/>
</dbReference>
<evidence type="ECO:0000256" key="1">
    <source>
        <dbReference type="ARBA" id="ARBA00004173"/>
    </source>
</evidence>
<proteinExistence type="predicted"/>
<accession>A0A5N5STQ7</accession>
<dbReference type="OrthoDB" id="7481291at2759"/>
<dbReference type="AlphaFoldDB" id="A0A5N5STQ7"/>
<sequence>MLCGTGGPGYYSHRQCSSLLTFNYSYRCFPTCLKKQFSSVNNSYYRHRLKVYQSLVYLIKTKGPNCAGTYFELWLKGYSGKDQIIFATEEDHKIPSKVPFPDEDEDDKPVGLVLPDGKINWECPCLGGMATGPCGVEFREAFSCFHYSKADPKGSDCLEPFKTNGRMYVSLSWSLW</sequence>
<keyword evidence="3" id="KW-0653">Protein transport</keyword>
<evidence type="ECO:0000256" key="5">
    <source>
        <dbReference type="ARBA" id="ARBA00023010"/>
    </source>
</evidence>
<dbReference type="GO" id="GO:0015035">
    <property type="term" value="F:protein-disulfide reductase activity"/>
    <property type="evidence" value="ECO:0007669"/>
    <property type="project" value="InterPro"/>
</dbReference>
<dbReference type="PANTHER" id="PTHR21622">
    <property type="entry name" value="COILED-COIL-HELIX-COILED-COIL-HELIX DOMAIN CONTAINING 4"/>
    <property type="match status" value="1"/>
</dbReference>
<comment type="subcellular location">
    <subcellularLocation>
        <location evidence="1">Mitochondrion</location>
    </subcellularLocation>
</comment>
<protein>
    <submittedName>
        <fullName evidence="9">Mitochondrial intermembrane space import and assembly protein 40</fullName>
    </submittedName>
</protein>
<evidence type="ECO:0000313" key="9">
    <source>
        <dbReference type="EMBL" id="KAB7496050.1"/>
    </source>
</evidence>
<dbReference type="InterPro" id="IPR039289">
    <property type="entry name" value="CHCHD4"/>
</dbReference>
<dbReference type="EMBL" id="SEYY01021801">
    <property type="protein sequence ID" value="KAB7496050.1"/>
    <property type="molecule type" value="Genomic_DNA"/>
</dbReference>
<keyword evidence="8" id="KW-0676">Redox-active center</keyword>
<keyword evidence="5" id="KW-0811">Translocation</keyword>
<evidence type="ECO:0000256" key="3">
    <source>
        <dbReference type="ARBA" id="ARBA00022927"/>
    </source>
</evidence>
<keyword evidence="10" id="KW-1185">Reference proteome</keyword>
<evidence type="ECO:0000256" key="7">
    <source>
        <dbReference type="ARBA" id="ARBA00023157"/>
    </source>
</evidence>
<keyword evidence="2" id="KW-0813">Transport</keyword>
<evidence type="ECO:0000256" key="2">
    <source>
        <dbReference type="ARBA" id="ARBA00022448"/>
    </source>
</evidence>
<reference evidence="9 10" key="1">
    <citation type="journal article" date="2019" name="PLoS Biol.">
        <title>Sex chromosomes control vertical transmission of feminizing Wolbachia symbionts in an isopod.</title>
        <authorList>
            <person name="Becking T."/>
            <person name="Chebbi M.A."/>
            <person name="Giraud I."/>
            <person name="Moumen B."/>
            <person name="Laverre T."/>
            <person name="Caubet Y."/>
            <person name="Peccoud J."/>
            <person name="Gilbert C."/>
            <person name="Cordaux R."/>
        </authorList>
    </citation>
    <scope>NUCLEOTIDE SEQUENCE [LARGE SCALE GENOMIC DNA]</scope>
    <source>
        <strain evidence="9">ANa2</strain>
        <tissue evidence="9">Whole body excluding digestive tract and cuticle</tissue>
    </source>
</reference>
<evidence type="ECO:0000256" key="4">
    <source>
        <dbReference type="ARBA" id="ARBA00023002"/>
    </source>
</evidence>
<keyword evidence="4" id="KW-0560">Oxidoreductase</keyword>
<dbReference type="Gene3D" id="1.10.287.2900">
    <property type="match status" value="1"/>
</dbReference>
<evidence type="ECO:0000256" key="6">
    <source>
        <dbReference type="ARBA" id="ARBA00023128"/>
    </source>
</evidence>
<evidence type="ECO:0000313" key="10">
    <source>
        <dbReference type="Proteomes" id="UP000326759"/>
    </source>
</evidence>
<evidence type="ECO:0000256" key="8">
    <source>
        <dbReference type="ARBA" id="ARBA00023284"/>
    </source>
</evidence>
<dbReference type="Proteomes" id="UP000326759">
    <property type="component" value="Unassembled WGS sequence"/>
</dbReference>
<organism evidence="9 10">
    <name type="scientific">Armadillidium nasatum</name>
    <dbReference type="NCBI Taxonomy" id="96803"/>
    <lineage>
        <taxon>Eukaryota</taxon>
        <taxon>Metazoa</taxon>
        <taxon>Ecdysozoa</taxon>
        <taxon>Arthropoda</taxon>
        <taxon>Crustacea</taxon>
        <taxon>Multicrustacea</taxon>
        <taxon>Malacostraca</taxon>
        <taxon>Eumalacostraca</taxon>
        <taxon>Peracarida</taxon>
        <taxon>Isopoda</taxon>
        <taxon>Oniscidea</taxon>
        <taxon>Crinocheta</taxon>
        <taxon>Armadillidiidae</taxon>
        <taxon>Armadillidium</taxon>
    </lineage>
</organism>
<comment type="caution">
    <text evidence="9">The sequence shown here is derived from an EMBL/GenBank/DDBJ whole genome shotgun (WGS) entry which is preliminary data.</text>
</comment>